<dbReference type="EMBL" id="JAPHNI010000125">
    <property type="protein sequence ID" value="KAJ8115717.1"/>
    <property type="molecule type" value="Genomic_DNA"/>
</dbReference>
<evidence type="ECO:0000313" key="2">
    <source>
        <dbReference type="Proteomes" id="UP001153331"/>
    </source>
</evidence>
<gene>
    <name evidence="1" type="ORF">OPT61_g2695</name>
</gene>
<evidence type="ECO:0000313" key="1">
    <source>
        <dbReference type="EMBL" id="KAJ8115717.1"/>
    </source>
</evidence>
<organism evidence="1 2">
    <name type="scientific">Boeremia exigua</name>
    <dbReference type="NCBI Taxonomy" id="749465"/>
    <lineage>
        <taxon>Eukaryota</taxon>
        <taxon>Fungi</taxon>
        <taxon>Dikarya</taxon>
        <taxon>Ascomycota</taxon>
        <taxon>Pezizomycotina</taxon>
        <taxon>Dothideomycetes</taxon>
        <taxon>Pleosporomycetidae</taxon>
        <taxon>Pleosporales</taxon>
        <taxon>Pleosporineae</taxon>
        <taxon>Didymellaceae</taxon>
        <taxon>Boeremia</taxon>
    </lineage>
</organism>
<accession>A0ACC2IKL0</accession>
<comment type="caution">
    <text evidence="1">The sequence shown here is derived from an EMBL/GenBank/DDBJ whole genome shotgun (WGS) entry which is preliminary data.</text>
</comment>
<proteinExistence type="predicted"/>
<dbReference type="Proteomes" id="UP001153331">
    <property type="component" value="Unassembled WGS sequence"/>
</dbReference>
<name>A0ACC2IKL0_9PLEO</name>
<reference evidence="1" key="1">
    <citation type="submission" date="2022-11" db="EMBL/GenBank/DDBJ databases">
        <title>Genome Sequence of Boeremia exigua.</title>
        <authorList>
            <person name="Buettner E."/>
        </authorList>
    </citation>
    <scope>NUCLEOTIDE SEQUENCE</scope>
    <source>
        <strain evidence="1">CU02</strain>
    </source>
</reference>
<keyword evidence="2" id="KW-1185">Reference proteome</keyword>
<sequence>MRRLKPHPRVDPWDTSVGNRFAYYSDVDHSATIWVATALSLTYMLGVLLIRTIIKWRVFGYDDGLAVVGTLLALVQSVVLFGALQQNLGKVSKDVVNVKLTGAIARWGLITALDMMTESLVLGLPSYMMWQVQMRVKTKLRVVFAFSFRLCVLALSAAHLMLWIDYFNSRPSPFGIVPTLILQQTLLAASLVSATVPNLISFIRSLSANWGEGQYSVDYTTKAYANGAFEVSNLNSRANRQTRSIQNEIHAPDHGPNLETQVTTVKRSVNRWSSISSGESHHLIIRKEIAWVVERSQ</sequence>
<protein>
    <submittedName>
        <fullName evidence="1">Uncharacterized protein</fullName>
    </submittedName>
</protein>